<comment type="similarity">
    <text evidence="1">Belongs to the sulfotransferase 1 family.</text>
</comment>
<sequence>MATPQEQFKPIKELLQVNKESQLGADANGDSFRCLKIDGAIYDPFFRCNLHKDADVFKVRDDDIWIVGYPRSGSHWLWEIVYLLVNKGVPPTNSIAKELFLWELNKKDYFDVISTEERRIFNSHMHSQFIPREVFTDTLGKIREIESFIMPDSNCNELRSLVKSLTSLDNMKDKNAAYGVNYKANADGNTIDKGMYIRAPECVKMIALNLSLEMLLSRDILRIVYPDDCQKS</sequence>
<protein>
    <recommendedName>
        <fullName evidence="3">Sulfotransferase domain-containing protein</fullName>
    </recommendedName>
</protein>
<evidence type="ECO:0000256" key="2">
    <source>
        <dbReference type="ARBA" id="ARBA00022679"/>
    </source>
</evidence>
<evidence type="ECO:0000313" key="5">
    <source>
        <dbReference type="Proteomes" id="UP000749559"/>
    </source>
</evidence>
<evidence type="ECO:0000313" key="4">
    <source>
        <dbReference type="EMBL" id="CAH1789572.1"/>
    </source>
</evidence>
<dbReference type="Gene3D" id="3.40.50.300">
    <property type="entry name" value="P-loop containing nucleotide triphosphate hydrolases"/>
    <property type="match status" value="1"/>
</dbReference>
<dbReference type="InterPro" id="IPR000863">
    <property type="entry name" value="Sulfotransferase_dom"/>
</dbReference>
<dbReference type="EMBL" id="CAIIXF020000007">
    <property type="protein sequence ID" value="CAH1789572.1"/>
    <property type="molecule type" value="Genomic_DNA"/>
</dbReference>
<dbReference type="Pfam" id="PF00685">
    <property type="entry name" value="Sulfotransfer_1"/>
    <property type="match status" value="1"/>
</dbReference>
<dbReference type="GO" id="GO:0008146">
    <property type="term" value="F:sulfotransferase activity"/>
    <property type="evidence" value="ECO:0007669"/>
    <property type="project" value="InterPro"/>
</dbReference>
<dbReference type="AlphaFoldDB" id="A0A8S4P905"/>
<name>A0A8S4P905_OWEFU</name>
<dbReference type="InterPro" id="IPR027417">
    <property type="entry name" value="P-loop_NTPase"/>
</dbReference>
<evidence type="ECO:0000259" key="3">
    <source>
        <dbReference type="Pfam" id="PF00685"/>
    </source>
</evidence>
<proteinExistence type="inferred from homology"/>
<keyword evidence="5" id="KW-1185">Reference proteome</keyword>
<feature type="domain" description="Sulfotransferase" evidence="3">
    <location>
        <begin position="61"/>
        <end position="137"/>
    </location>
</feature>
<dbReference type="Proteomes" id="UP000749559">
    <property type="component" value="Unassembled WGS sequence"/>
</dbReference>
<evidence type="ECO:0000256" key="1">
    <source>
        <dbReference type="ARBA" id="ARBA00005771"/>
    </source>
</evidence>
<dbReference type="OrthoDB" id="205623at2759"/>
<dbReference type="SUPFAM" id="SSF52540">
    <property type="entry name" value="P-loop containing nucleoside triphosphate hydrolases"/>
    <property type="match status" value="1"/>
</dbReference>
<accession>A0A8S4P905</accession>
<keyword evidence="2" id="KW-0808">Transferase</keyword>
<gene>
    <name evidence="4" type="ORF">OFUS_LOCUS14904</name>
</gene>
<dbReference type="PANTHER" id="PTHR11783">
    <property type="entry name" value="SULFOTRANSFERASE SULT"/>
    <property type="match status" value="1"/>
</dbReference>
<comment type="caution">
    <text evidence="4">The sequence shown here is derived from an EMBL/GenBank/DDBJ whole genome shotgun (WGS) entry which is preliminary data.</text>
</comment>
<organism evidence="4 5">
    <name type="scientific">Owenia fusiformis</name>
    <name type="common">Polychaete worm</name>
    <dbReference type="NCBI Taxonomy" id="6347"/>
    <lineage>
        <taxon>Eukaryota</taxon>
        <taxon>Metazoa</taxon>
        <taxon>Spiralia</taxon>
        <taxon>Lophotrochozoa</taxon>
        <taxon>Annelida</taxon>
        <taxon>Polychaeta</taxon>
        <taxon>Sedentaria</taxon>
        <taxon>Canalipalpata</taxon>
        <taxon>Sabellida</taxon>
        <taxon>Oweniida</taxon>
        <taxon>Oweniidae</taxon>
        <taxon>Owenia</taxon>
    </lineage>
</organism>
<reference evidence="4" key="1">
    <citation type="submission" date="2022-03" db="EMBL/GenBank/DDBJ databases">
        <authorList>
            <person name="Martin C."/>
        </authorList>
    </citation>
    <scope>NUCLEOTIDE SEQUENCE</scope>
</reference>